<evidence type="ECO:0000313" key="1">
    <source>
        <dbReference type="EMBL" id="KUK76505.1"/>
    </source>
</evidence>
<dbReference type="Gene3D" id="3.40.50.300">
    <property type="entry name" value="P-loop containing nucleotide triphosphate hydrolases"/>
    <property type="match status" value="1"/>
</dbReference>
<dbReference type="Proteomes" id="UP000053904">
    <property type="component" value="Unassembled WGS sequence"/>
</dbReference>
<dbReference type="GO" id="GO:0006261">
    <property type="term" value="P:DNA-templated DNA replication"/>
    <property type="evidence" value="ECO:0007669"/>
    <property type="project" value="TreeGrafter"/>
</dbReference>
<evidence type="ECO:0000313" key="2">
    <source>
        <dbReference type="Proteomes" id="UP000053904"/>
    </source>
</evidence>
<comment type="caution">
    <text evidence="1">The sequence shown here is derived from an EMBL/GenBank/DDBJ whole genome shotgun (WGS) entry which is preliminary data.</text>
</comment>
<organism evidence="1 2">
    <name type="scientific">candidate division WS6 bacterium 34_10</name>
    <dbReference type="NCBI Taxonomy" id="1641389"/>
    <lineage>
        <taxon>Bacteria</taxon>
        <taxon>Candidatus Dojkabacteria</taxon>
    </lineage>
</organism>
<dbReference type="PANTHER" id="PTHR11669">
    <property type="entry name" value="REPLICATION FACTOR C / DNA POLYMERASE III GAMMA-TAU SUBUNIT"/>
    <property type="match status" value="1"/>
</dbReference>
<gene>
    <name evidence="1" type="ORF">XD93_0877</name>
</gene>
<name>A0A101HGN3_9BACT</name>
<dbReference type="PANTHER" id="PTHR11669:SF8">
    <property type="entry name" value="DNA POLYMERASE III SUBUNIT DELTA"/>
    <property type="match status" value="1"/>
</dbReference>
<sequence length="231" mass="26692">MTYIIANKKERLQKQELKRLLLKLFGKEISDSPDIHILNPEDKNSIGIEEVKELQQSMRFKPFQEEVQVGIILNAQKLTHQAQNSMLKSLEDSSETSVYILCVDNEKNLLPTIRSRGVILYPKREEGGEGEVPVDKSDIENVMETFFDLSPIEQFNIIEEYSENKEISLTFINGLEETLREELELDIKNGNIDSSQRNLEFLKVVEKSREKISSNCNRKLTLEAMIMQLKT</sequence>
<dbReference type="AlphaFoldDB" id="A0A101HGN3"/>
<accession>A0A101HGN3</accession>
<proteinExistence type="predicted"/>
<dbReference type="InterPro" id="IPR050238">
    <property type="entry name" value="DNA_Rep/Repair_Clamp_Loader"/>
</dbReference>
<dbReference type="InterPro" id="IPR027417">
    <property type="entry name" value="P-loop_NTPase"/>
</dbReference>
<dbReference type="EMBL" id="LGGO01000142">
    <property type="protein sequence ID" value="KUK76505.1"/>
    <property type="molecule type" value="Genomic_DNA"/>
</dbReference>
<dbReference type="Pfam" id="PF13177">
    <property type="entry name" value="DNA_pol3_delta2"/>
    <property type="match status" value="1"/>
</dbReference>
<reference evidence="2" key="1">
    <citation type="journal article" date="2015" name="MBio">
        <title>Genome-Resolved Metagenomic Analysis Reveals Roles for Candidate Phyla and Other Microbial Community Members in Biogeochemical Transformations in Oil Reservoirs.</title>
        <authorList>
            <person name="Hu P."/>
            <person name="Tom L."/>
            <person name="Singh A."/>
            <person name="Thomas B.C."/>
            <person name="Baker B.J."/>
            <person name="Piceno Y.M."/>
            <person name="Andersen G.L."/>
            <person name="Banfield J.F."/>
        </authorList>
    </citation>
    <scope>NUCLEOTIDE SEQUENCE [LARGE SCALE GENOMIC DNA]</scope>
</reference>
<dbReference type="SUPFAM" id="SSF52540">
    <property type="entry name" value="P-loop containing nucleoside triphosphate hydrolases"/>
    <property type="match status" value="1"/>
</dbReference>
<protein>
    <submittedName>
        <fullName evidence="1">DNA polymerase III</fullName>
    </submittedName>
</protein>